<proteinExistence type="predicted"/>
<comment type="caution">
    <text evidence="1">The sequence shown here is derived from an EMBL/GenBank/DDBJ whole genome shotgun (WGS) entry which is preliminary data.</text>
</comment>
<reference evidence="1 2" key="2">
    <citation type="journal article" date="2022" name="Mol. Biol. Evol.">
        <title>Comparative Genomics Reveals Insights into the Divergent Evolution of Astigmatic Mites and Household Pest Adaptations.</title>
        <authorList>
            <person name="Xiong Q."/>
            <person name="Wan A.T."/>
            <person name="Liu X."/>
            <person name="Fung C.S."/>
            <person name="Xiao X."/>
            <person name="Malainual N."/>
            <person name="Hou J."/>
            <person name="Wang L."/>
            <person name="Wang M."/>
            <person name="Yang K.Y."/>
            <person name="Cui Y."/>
            <person name="Leung E.L."/>
            <person name="Nong W."/>
            <person name="Shin S.K."/>
            <person name="Au S.W."/>
            <person name="Jeong K.Y."/>
            <person name="Chew F.T."/>
            <person name="Hui J.H."/>
            <person name="Leung T.F."/>
            <person name="Tungtrongchitr A."/>
            <person name="Zhong N."/>
            <person name="Liu Z."/>
            <person name="Tsui S.K."/>
        </authorList>
    </citation>
    <scope>NUCLEOTIDE SEQUENCE [LARGE SCALE GENOMIC DNA]</scope>
    <source>
        <strain evidence="1">Derp</strain>
    </source>
</reference>
<organism evidence="1 2">
    <name type="scientific">Dermatophagoides pteronyssinus</name>
    <name type="common">European house dust mite</name>
    <dbReference type="NCBI Taxonomy" id="6956"/>
    <lineage>
        <taxon>Eukaryota</taxon>
        <taxon>Metazoa</taxon>
        <taxon>Ecdysozoa</taxon>
        <taxon>Arthropoda</taxon>
        <taxon>Chelicerata</taxon>
        <taxon>Arachnida</taxon>
        <taxon>Acari</taxon>
        <taxon>Acariformes</taxon>
        <taxon>Sarcoptiformes</taxon>
        <taxon>Astigmata</taxon>
        <taxon>Psoroptidia</taxon>
        <taxon>Analgoidea</taxon>
        <taxon>Pyroglyphidae</taxon>
        <taxon>Dermatophagoidinae</taxon>
        <taxon>Dermatophagoides</taxon>
    </lineage>
</organism>
<dbReference type="Proteomes" id="UP000887458">
    <property type="component" value="Unassembled WGS sequence"/>
</dbReference>
<protein>
    <submittedName>
        <fullName evidence="1">Uncharacterized protein</fullName>
    </submittedName>
</protein>
<evidence type="ECO:0000313" key="2">
    <source>
        <dbReference type="Proteomes" id="UP000887458"/>
    </source>
</evidence>
<feature type="non-terminal residue" evidence="1">
    <location>
        <position position="76"/>
    </location>
</feature>
<dbReference type="EMBL" id="NJHN03000017">
    <property type="protein sequence ID" value="KAH9425798.1"/>
    <property type="molecule type" value="Genomic_DNA"/>
</dbReference>
<sequence>MMTKSYVHRCSTTHLQSSIVVGSNNKNPKSRCEIILEMIFSLDDSFFSVYYICRKCPQIFIFNIRILDNNNNNNKI</sequence>
<evidence type="ECO:0000313" key="1">
    <source>
        <dbReference type="EMBL" id="KAH9425798.1"/>
    </source>
</evidence>
<keyword evidence="2" id="KW-1185">Reference proteome</keyword>
<reference evidence="1 2" key="1">
    <citation type="journal article" date="2018" name="J. Allergy Clin. Immunol.">
        <title>High-quality assembly of Dermatophagoides pteronyssinus genome and transcriptome reveals a wide range of novel allergens.</title>
        <authorList>
            <person name="Liu X.Y."/>
            <person name="Yang K.Y."/>
            <person name="Wang M.Q."/>
            <person name="Kwok J.S."/>
            <person name="Zeng X."/>
            <person name="Yang Z."/>
            <person name="Xiao X.J."/>
            <person name="Lau C.P."/>
            <person name="Li Y."/>
            <person name="Huang Z.M."/>
            <person name="Ba J.G."/>
            <person name="Yim A.K."/>
            <person name="Ouyang C.Y."/>
            <person name="Ngai S.M."/>
            <person name="Chan T.F."/>
            <person name="Leung E.L."/>
            <person name="Liu L."/>
            <person name="Liu Z.G."/>
            <person name="Tsui S.K."/>
        </authorList>
    </citation>
    <scope>NUCLEOTIDE SEQUENCE [LARGE SCALE GENOMIC DNA]</scope>
    <source>
        <strain evidence="1">Derp</strain>
    </source>
</reference>
<accession>A0ABQ8JT62</accession>
<name>A0ABQ8JT62_DERPT</name>
<gene>
    <name evidence="1" type="ORF">DERP_005016</name>
</gene>